<sequence>MGGRKKAANKSATPLSGARGRTQPRGSPAGTRQSANNPPTPPQDADGFIRALTGAPHVRTDRGESTPTPQGETKAPAQPNHYSTLASTGDSRSVEQPAARISDLPPTPVLLDNADALDRNKKVHVSEAMADLRRQSNADARSQRSHGTSASALVRMEEHLSTAIGNLDEIIKSADPGNVLIPHLRAEREKHLNEIVTVRARIAAREAPDERGVPQTVAVKATGDADDMSAIKSPDDAQRPPPSSVPEATPSAVPPEARNLEPPPSAVDQARGMETGSGPRLESARRPSYKSALEGQPGSRSPNAAAPTQVATLNSTSPVQPTAAARDAALHSAHTAPIAARNLEPPPVESGSEIRVQGSPRQTSSGGNTLASLNTRRLREGRAFDSSVPLFRPSHRRTPRDATPTPTRLPVPPDPQHASSDQSVLRGSRSSPTRLTTGPVTPSAFASSPAGGGHVRFAPDVPPSDTTFNNVHSLDDADLATQVNEFQTGDPYHDKYMYYTQGQLHGYPSDFRDLGFTAEASVFVASTFKSLMATWAANYKQPGPQLRNLQDLKKMDDYDTYKLDDGVLATDAQHATYPELCRWYSRIQPLLLNNNVGLMHLEAVRIRDEWVGFCVPLVGWNMYKDMTMALYDFLGPLLPPLFMASWGTMAKLKRDGFKLLHALFTRVAPGWCARVILRPPDPADYSGGRAIVEYAQAFDYFCIMADKTGEPVTAVNRSIQFLQSMTDPEVCAQRGQYMAALRNYASSGVALPDDHRPAGIAADVSLVLSHSMSSLGTDGGIPRRKVNKTSIDLPAPTADALEHLTEAASVATVALQSATSTLQGLLPPSGGTPGPVDRVQVFTAQVRRSRPGGSGDNVVCPGCGTANCTGYRQKADVKDCPWIKKGINAMLYIKQNPQTAREAGEKWLQGSKEVIERRAAAAVKYCSLNGWDCDNEQDLEQALASLPDESDGTSRQL</sequence>
<reference evidence="2 3" key="1">
    <citation type="journal article" date="2012" name="Genome Biol.">
        <title>Genome and low-iron response of an oceanic diatom adapted to chronic iron limitation.</title>
        <authorList>
            <person name="Lommer M."/>
            <person name="Specht M."/>
            <person name="Roy A.S."/>
            <person name="Kraemer L."/>
            <person name="Andreson R."/>
            <person name="Gutowska M.A."/>
            <person name="Wolf J."/>
            <person name="Bergner S.V."/>
            <person name="Schilhabel M.B."/>
            <person name="Klostermeier U.C."/>
            <person name="Beiko R.G."/>
            <person name="Rosenstiel P."/>
            <person name="Hippler M."/>
            <person name="Laroche J."/>
        </authorList>
    </citation>
    <scope>NUCLEOTIDE SEQUENCE [LARGE SCALE GENOMIC DNA]</scope>
    <source>
        <strain evidence="2 3">CCMP1005</strain>
    </source>
</reference>
<dbReference type="EMBL" id="AGNL01047839">
    <property type="protein sequence ID" value="EJK46286.1"/>
    <property type="molecule type" value="Genomic_DNA"/>
</dbReference>
<feature type="compositionally biased region" description="Polar residues" evidence="1">
    <location>
        <begin position="417"/>
        <end position="446"/>
    </location>
</feature>
<feature type="compositionally biased region" description="Polar residues" evidence="1">
    <location>
        <begin position="80"/>
        <end position="91"/>
    </location>
</feature>
<feature type="compositionally biased region" description="Low complexity" evidence="1">
    <location>
        <begin position="322"/>
        <end position="336"/>
    </location>
</feature>
<proteinExistence type="predicted"/>
<comment type="caution">
    <text evidence="2">The sequence shown here is derived from an EMBL/GenBank/DDBJ whole genome shotgun (WGS) entry which is preliminary data.</text>
</comment>
<organism evidence="2 3">
    <name type="scientific">Thalassiosira oceanica</name>
    <name type="common">Marine diatom</name>
    <dbReference type="NCBI Taxonomy" id="159749"/>
    <lineage>
        <taxon>Eukaryota</taxon>
        <taxon>Sar</taxon>
        <taxon>Stramenopiles</taxon>
        <taxon>Ochrophyta</taxon>
        <taxon>Bacillariophyta</taxon>
        <taxon>Coscinodiscophyceae</taxon>
        <taxon>Thalassiosirophycidae</taxon>
        <taxon>Thalassiosirales</taxon>
        <taxon>Thalassiosiraceae</taxon>
        <taxon>Thalassiosira</taxon>
    </lineage>
</organism>
<keyword evidence="3" id="KW-1185">Reference proteome</keyword>
<dbReference type="AlphaFoldDB" id="K0RB55"/>
<dbReference type="Proteomes" id="UP000266841">
    <property type="component" value="Unassembled WGS sequence"/>
</dbReference>
<feature type="compositionally biased region" description="Polar residues" evidence="1">
    <location>
        <begin position="359"/>
        <end position="375"/>
    </location>
</feature>
<name>K0RB55_THAOC</name>
<feature type="compositionally biased region" description="Polar residues" evidence="1">
    <location>
        <begin position="309"/>
        <end position="320"/>
    </location>
</feature>
<evidence type="ECO:0000256" key="1">
    <source>
        <dbReference type="SAM" id="MobiDB-lite"/>
    </source>
</evidence>
<evidence type="ECO:0000313" key="2">
    <source>
        <dbReference type="EMBL" id="EJK46286.1"/>
    </source>
</evidence>
<accession>K0RB55</accession>
<evidence type="ECO:0000313" key="3">
    <source>
        <dbReference type="Proteomes" id="UP000266841"/>
    </source>
</evidence>
<gene>
    <name evidence="2" type="ORF">THAOC_35051</name>
</gene>
<feature type="region of interest" description="Disordered" evidence="1">
    <location>
        <begin position="206"/>
        <end position="456"/>
    </location>
</feature>
<protein>
    <submittedName>
        <fullName evidence="2">Uncharacterized protein</fullName>
    </submittedName>
</protein>
<feature type="region of interest" description="Disordered" evidence="1">
    <location>
        <begin position="1"/>
        <end position="107"/>
    </location>
</feature>